<feature type="compositionally biased region" description="Polar residues" evidence="4">
    <location>
        <begin position="277"/>
        <end position="295"/>
    </location>
</feature>
<dbReference type="InterPro" id="IPR038185">
    <property type="entry name" value="MyTH4_dom_sf"/>
</dbReference>
<dbReference type="SUPFAM" id="SSF50729">
    <property type="entry name" value="PH domain-like"/>
    <property type="match status" value="2"/>
</dbReference>
<dbReference type="Proteomes" id="UP000515163">
    <property type="component" value="Unplaced"/>
</dbReference>
<keyword evidence="1" id="KW-0677">Repeat</keyword>
<feature type="region of interest" description="Disordered" evidence="4">
    <location>
        <begin position="199"/>
        <end position="316"/>
    </location>
</feature>
<dbReference type="Pfam" id="PF00373">
    <property type="entry name" value="FERM_M"/>
    <property type="match status" value="1"/>
</dbReference>
<dbReference type="CDD" id="cd17094">
    <property type="entry name" value="FERM_F1_Max1_like"/>
    <property type="match status" value="1"/>
</dbReference>
<feature type="region of interest" description="Disordered" evidence="4">
    <location>
        <begin position="428"/>
        <end position="463"/>
    </location>
</feature>
<dbReference type="GeneID" id="116306356"/>
<feature type="compositionally biased region" description="Polar residues" evidence="4">
    <location>
        <begin position="208"/>
        <end position="223"/>
    </location>
</feature>
<evidence type="ECO:0000256" key="4">
    <source>
        <dbReference type="SAM" id="MobiDB-lite"/>
    </source>
</evidence>
<feature type="domain" description="MyTH4" evidence="7">
    <location>
        <begin position="872"/>
        <end position="1060"/>
    </location>
</feature>
<evidence type="ECO:0000259" key="5">
    <source>
        <dbReference type="PROSITE" id="PS50003"/>
    </source>
</evidence>
<dbReference type="SUPFAM" id="SSF47031">
    <property type="entry name" value="Second domain of FERM"/>
    <property type="match status" value="1"/>
</dbReference>
<feature type="compositionally biased region" description="Basic and acidic residues" evidence="4">
    <location>
        <begin position="567"/>
        <end position="588"/>
    </location>
</feature>
<dbReference type="InterPro" id="IPR001849">
    <property type="entry name" value="PH_domain"/>
</dbReference>
<feature type="compositionally biased region" description="Low complexity" evidence="4">
    <location>
        <begin position="237"/>
        <end position="254"/>
    </location>
</feature>
<proteinExistence type="predicted"/>
<dbReference type="GO" id="GO:0005856">
    <property type="term" value="C:cytoskeleton"/>
    <property type="evidence" value="ECO:0007669"/>
    <property type="project" value="InterPro"/>
</dbReference>
<dbReference type="InterPro" id="IPR011993">
    <property type="entry name" value="PH-like_dom_sf"/>
</dbReference>
<dbReference type="FunFam" id="2.30.29.30:FF:000286">
    <property type="entry name" value="PH-protein kinase domain containing protein"/>
    <property type="match status" value="1"/>
</dbReference>
<name>A0A6P8IYL7_ACTTE</name>
<dbReference type="CDD" id="cd13282">
    <property type="entry name" value="PH1_PLEKHH1_PLEKHH2"/>
    <property type="match status" value="1"/>
</dbReference>
<evidence type="ECO:0000256" key="1">
    <source>
        <dbReference type="ARBA" id="ARBA00022737"/>
    </source>
</evidence>
<dbReference type="InterPro" id="IPR035963">
    <property type="entry name" value="FERM_2"/>
</dbReference>
<feature type="domain" description="PH" evidence="5">
    <location>
        <begin position="620"/>
        <end position="714"/>
    </location>
</feature>
<evidence type="ECO:0000256" key="2">
    <source>
        <dbReference type="ARBA" id="ARBA00023054"/>
    </source>
</evidence>
<accession>A0A6P8IYL7</accession>
<gene>
    <name evidence="9" type="primary">LOC116306356</name>
</gene>
<dbReference type="InterPro" id="IPR000857">
    <property type="entry name" value="MyTH4_dom"/>
</dbReference>
<dbReference type="Gene3D" id="2.30.29.30">
    <property type="entry name" value="Pleckstrin-homology domain (PH domain)/Phosphotyrosine-binding domain (PTB)"/>
    <property type="match status" value="3"/>
</dbReference>
<dbReference type="OrthoDB" id="6285196at2759"/>
<evidence type="ECO:0000259" key="6">
    <source>
        <dbReference type="PROSITE" id="PS50057"/>
    </source>
</evidence>
<feature type="compositionally biased region" description="Polar residues" evidence="4">
    <location>
        <begin position="550"/>
        <end position="559"/>
    </location>
</feature>
<feature type="region of interest" description="Disordered" evidence="4">
    <location>
        <begin position="550"/>
        <end position="598"/>
    </location>
</feature>
<feature type="domain" description="FERM" evidence="6">
    <location>
        <begin position="1071"/>
        <end position="1405"/>
    </location>
</feature>
<dbReference type="Pfam" id="PF21989">
    <property type="entry name" value="RA_2"/>
    <property type="match status" value="1"/>
</dbReference>
<protein>
    <submittedName>
        <fullName evidence="9">Pleckstrin homology domain-containing family H member 1-like isoform X1</fullName>
    </submittedName>
</protein>
<dbReference type="Gene3D" id="1.20.80.10">
    <property type="match status" value="1"/>
</dbReference>
<reference evidence="9" key="1">
    <citation type="submission" date="2025-08" db="UniProtKB">
        <authorList>
            <consortium name="RefSeq"/>
        </authorList>
    </citation>
    <scope>IDENTIFICATION</scope>
    <source>
        <tissue evidence="9">Tentacle</tissue>
    </source>
</reference>
<dbReference type="Gene3D" id="3.10.20.90">
    <property type="entry name" value="Phosphatidylinositol 3-kinase Catalytic Subunit, Chain A, domain 1"/>
    <property type="match status" value="1"/>
</dbReference>
<feature type="coiled-coil region" evidence="3">
    <location>
        <begin position="30"/>
        <end position="184"/>
    </location>
</feature>
<dbReference type="SMART" id="SM00233">
    <property type="entry name" value="PH"/>
    <property type="match status" value="2"/>
</dbReference>
<dbReference type="Gene3D" id="1.25.40.530">
    <property type="entry name" value="MyTH4 domain"/>
    <property type="match status" value="1"/>
</dbReference>
<dbReference type="SUPFAM" id="SSF54236">
    <property type="entry name" value="Ubiquitin-like"/>
    <property type="match status" value="1"/>
</dbReference>
<dbReference type="InterPro" id="IPR019748">
    <property type="entry name" value="FERM_central"/>
</dbReference>
<dbReference type="InterPro" id="IPR029071">
    <property type="entry name" value="Ubiquitin-like_domsf"/>
</dbReference>
<dbReference type="PROSITE" id="PS50003">
    <property type="entry name" value="PH_DOMAIN"/>
    <property type="match status" value="2"/>
</dbReference>
<sequence>MEGNEPDWKSRCGVLEEQLARFREQAAKVREVIGQKVNELEQKAASAEAKAVKEACKVKDLEEKNASAEEQVNEAMHKITLLENKLKENETVICNLNKDLESERQERIKHAQQIEAKASSIREWVQTKMSQVDMESSQLRLEIEHMKRENVNLREANHQADTLIKEMKVRLKFSQDQVLRLSEELADFDNDESREYQILEPPVKDQENNTCTCSQENGVSSSEKCPGCCTPLETNIPTSPTSVEVPSSPMSTSTGDAQIGDHQRENDQTDEKDDTNQSKNDNSETAIKRSSSGKSPSKIPRYIGQSGKTDQQQNPGKVSYYMSLKRGKENDGNRAKFYIQVHDMENTSPYMQLVRHESNTTIDSERDSLADAYSNPFDFISASKDPFPEDHNQRSILNSVTSLCSNDPSTLDVNSLYEAIVKPIQSKWRSGNNSEAPQSPPPPLPPRFDESMTPPPVPPIPQNFTNSKDIVRTLGEFTSYLPSDSSQENIDCDSIAPSLPSWVKLSDSSTSLGTDSPPYATLESTKNLILGDQAPCPVYATLKGRASQIRNTPFSGESTDSSDHDDDNVSRCSDDYLKPVDSDVKSETSEGENSNRFQEKTEKVLKTCAAYTTVSLKKEDQRKEGYLTKLGGRIKNWKKRWFVLEDGKLYYYKTPTDVNRKPLGQVPLDGSCRISRTEGDLTIEVSTPNRTYYLTGETLEEVDEWLRVLHNVMRKFTASPLLAQMPENEVMSGWITKVKNGSSKRSWCVLRGKYLCYYKNEEDTVPYSMANLMEIVVEELETAESEEDRNSESPSNSYRHFTLVLKGENQSSPTYLLIDSKAEKDSWLFHLIVSSGSGLGNKGTDFEKVAAKLVSLDGNPDSELWNTPILTFSKEAITKPLTTLPSEKLEEEAIKLFKSILLFTTVATEETAIDYHVSLAQNALQIVLDHPELQNEIYCMLVKQTSKQIHRGPEDLGHFLMNCGKRSWLRADASVAETIDLRPVQEYVYLQTWQLMALCTSLFVPKEQLLSFVKAHLKRSCNLKTRQGKYAAYCVRSLERTIANGKREARPSRMEVISILLQNPYDHSCPMSLPVHFVDGKTHVFGFDGSTTVEEFIETINASLGIRDSSQSGYAIFTDNPVTPMEHCLQASVKLCDVICKWEQAMRSNCKGRLDSSRVIKLSFKNRLYFKSLSDKDTPKEKYFMVFQTNINVVKGRFPVSRDIAIEFAALMAQINYGDYKAHSNSLPSKRVQTVISKYFPKHLKEDSSDSEKRSLTLKMAEKWSTFHGWNDQECVDKYLENARRWPFFGSKLFKAQQRETTSSSKRRASSSVNSQPVWLAVEEDSISILEGESLRLMCRYKYKHVVTFGGCKDDFMLVVNQSIMRGGNTVEQGTQRLLFNMTRGKILEITLLMASYINAIVRQKGITCDLPPATPKASGGPLEKKVWDLESAEWPIVPGSSVGLL</sequence>
<dbReference type="SMART" id="SM00139">
    <property type="entry name" value="MyTH4"/>
    <property type="match status" value="1"/>
</dbReference>
<dbReference type="Pfam" id="PF00169">
    <property type="entry name" value="PH"/>
    <property type="match status" value="2"/>
</dbReference>
<dbReference type="InterPro" id="IPR000299">
    <property type="entry name" value="FERM_domain"/>
</dbReference>
<keyword evidence="8" id="KW-1185">Reference proteome</keyword>
<dbReference type="PROSITE" id="PS50057">
    <property type="entry name" value="FERM_3"/>
    <property type="match status" value="1"/>
</dbReference>
<evidence type="ECO:0000259" key="7">
    <source>
        <dbReference type="PROSITE" id="PS51016"/>
    </source>
</evidence>
<keyword evidence="2 3" id="KW-0175">Coiled coil</keyword>
<evidence type="ECO:0000313" key="9">
    <source>
        <dbReference type="RefSeq" id="XP_031572262.1"/>
    </source>
</evidence>
<dbReference type="InterPro" id="IPR019749">
    <property type="entry name" value="Band_41_domain"/>
</dbReference>
<dbReference type="KEGG" id="aten:116306356"/>
<dbReference type="CDD" id="cd14473">
    <property type="entry name" value="FERM_B-lobe"/>
    <property type="match status" value="1"/>
</dbReference>
<feature type="compositionally biased region" description="Polar residues" evidence="4">
    <location>
        <begin position="306"/>
        <end position="316"/>
    </location>
</feature>
<evidence type="ECO:0000313" key="8">
    <source>
        <dbReference type="Proteomes" id="UP000515163"/>
    </source>
</evidence>
<dbReference type="PANTHER" id="PTHR22903">
    <property type="entry name" value="PLEKHH PROTEIN"/>
    <property type="match status" value="1"/>
</dbReference>
<evidence type="ECO:0000256" key="3">
    <source>
        <dbReference type="SAM" id="Coils"/>
    </source>
</evidence>
<dbReference type="RefSeq" id="XP_031572262.1">
    <property type="nucleotide sequence ID" value="XM_031716402.1"/>
</dbReference>
<dbReference type="InterPro" id="IPR014352">
    <property type="entry name" value="FERM/acyl-CoA-bd_prot_sf"/>
</dbReference>
<dbReference type="PROSITE" id="PS51016">
    <property type="entry name" value="MYTH4"/>
    <property type="match status" value="1"/>
</dbReference>
<feature type="compositionally biased region" description="Basic and acidic residues" evidence="4">
    <location>
        <begin position="259"/>
        <end position="269"/>
    </location>
</feature>
<feature type="domain" description="PH" evidence="5">
    <location>
        <begin position="728"/>
        <end position="836"/>
    </location>
</feature>
<organism evidence="8 9">
    <name type="scientific">Actinia tenebrosa</name>
    <name type="common">Australian red waratah sea anemone</name>
    <dbReference type="NCBI Taxonomy" id="6105"/>
    <lineage>
        <taxon>Eukaryota</taxon>
        <taxon>Metazoa</taxon>
        <taxon>Cnidaria</taxon>
        <taxon>Anthozoa</taxon>
        <taxon>Hexacorallia</taxon>
        <taxon>Actiniaria</taxon>
        <taxon>Actiniidae</taxon>
        <taxon>Actinia</taxon>
    </lineage>
</organism>
<dbReference type="SMART" id="SM00295">
    <property type="entry name" value="B41"/>
    <property type="match status" value="1"/>
</dbReference>
<dbReference type="PANTHER" id="PTHR22903:SF8">
    <property type="entry name" value="MAX-1A"/>
    <property type="match status" value="1"/>
</dbReference>
<dbReference type="FunCoup" id="A0A6P8IYL7">
    <property type="interactions" value="1429"/>
</dbReference>
<dbReference type="InParanoid" id="A0A6P8IYL7"/>
<dbReference type="Pfam" id="PF00784">
    <property type="entry name" value="MyTH4"/>
    <property type="match status" value="1"/>
</dbReference>